<feature type="transmembrane region" description="Helical" evidence="1">
    <location>
        <begin position="120"/>
        <end position="139"/>
    </location>
</feature>
<feature type="transmembrane region" description="Helical" evidence="1">
    <location>
        <begin position="219"/>
        <end position="239"/>
    </location>
</feature>
<feature type="transmembrane region" description="Helical" evidence="1">
    <location>
        <begin position="251"/>
        <end position="272"/>
    </location>
</feature>
<keyword evidence="1" id="KW-0472">Membrane</keyword>
<feature type="transmembrane region" description="Helical" evidence="1">
    <location>
        <begin position="67"/>
        <end position="90"/>
    </location>
</feature>
<dbReference type="EMBL" id="AP028915">
    <property type="protein sequence ID" value="BES96754.1"/>
    <property type="molecule type" value="Genomic_DNA"/>
</dbReference>
<evidence type="ECO:0000256" key="1">
    <source>
        <dbReference type="SAM" id="Phobius"/>
    </source>
</evidence>
<feature type="transmembrane region" description="Helical" evidence="1">
    <location>
        <begin position="32"/>
        <end position="55"/>
    </location>
</feature>
<feature type="transmembrane region" description="Helical" evidence="1">
    <location>
        <begin position="151"/>
        <end position="175"/>
    </location>
</feature>
<evidence type="ECO:0008006" key="4">
    <source>
        <dbReference type="Google" id="ProtNLM"/>
    </source>
</evidence>
<keyword evidence="1" id="KW-1133">Transmembrane helix</keyword>
<protein>
    <recommendedName>
        <fullName evidence="4">Gustatory receptor</fullName>
    </recommendedName>
</protein>
<reference evidence="2 3" key="1">
    <citation type="submission" date="2023-09" db="EMBL/GenBank/DDBJ databases">
        <title>Nesidiocoris tenuis whole genome shotgun sequence.</title>
        <authorList>
            <person name="Shibata T."/>
            <person name="Shimoda M."/>
            <person name="Kobayashi T."/>
            <person name="Uehara T."/>
        </authorList>
    </citation>
    <scope>NUCLEOTIDE SEQUENCE [LARGE SCALE GENOMIC DNA]</scope>
    <source>
        <strain evidence="2 3">Japan</strain>
    </source>
</reference>
<keyword evidence="1" id="KW-0812">Transmembrane</keyword>
<name>A0ABN7AYX3_9HEMI</name>
<dbReference type="Proteomes" id="UP001307889">
    <property type="component" value="Chromosome 7"/>
</dbReference>
<evidence type="ECO:0000313" key="3">
    <source>
        <dbReference type="Proteomes" id="UP001307889"/>
    </source>
</evidence>
<evidence type="ECO:0000313" key="2">
    <source>
        <dbReference type="EMBL" id="BES96754.1"/>
    </source>
</evidence>
<proteinExistence type="predicted"/>
<accession>A0ABN7AYX3</accession>
<keyword evidence="3" id="KW-1185">Reference proteome</keyword>
<organism evidence="2 3">
    <name type="scientific">Nesidiocoris tenuis</name>
    <dbReference type="NCBI Taxonomy" id="355587"/>
    <lineage>
        <taxon>Eukaryota</taxon>
        <taxon>Metazoa</taxon>
        <taxon>Ecdysozoa</taxon>
        <taxon>Arthropoda</taxon>
        <taxon>Hexapoda</taxon>
        <taxon>Insecta</taxon>
        <taxon>Pterygota</taxon>
        <taxon>Neoptera</taxon>
        <taxon>Paraneoptera</taxon>
        <taxon>Hemiptera</taxon>
        <taxon>Heteroptera</taxon>
        <taxon>Panheteroptera</taxon>
        <taxon>Cimicomorpha</taxon>
        <taxon>Miridae</taxon>
        <taxon>Dicyphina</taxon>
        <taxon>Nesidiocoris</taxon>
    </lineage>
</organism>
<gene>
    <name evidence="2" type="ORF">NTJ_09567</name>
</gene>
<sequence length="289" mass="33022">MSSEQVQNIWSSLKLVAPFGCFPIRWVKGKPVFWGGPSMTIFILTWLSFVLLVAVNESICPNHNDPCSLVFVINFYANMLIIVNFITLFVNRERLVAGLSSITKTHRIVCRVPIKVPLHFNVYIVLSLFAFFGVVIFLADQRYEFIKTLHLMWYYVKINCICFIPIVFCILLEIAGQCFSAMEQQLLLVDESDRPRLIVALVAVYDKLVDDSMVLNRCFAMQIMLVLILYVSIIITNLFEFISGSFTTVRLQAMFIMFAAKVQQFASLIFVFSTCESVTDKVSMSLYDG</sequence>